<accession>A0ABR1K7H3</accession>
<dbReference type="EMBL" id="JBANRG010000001">
    <property type="protein sequence ID" value="KAK7473092.1"/>
    <property type="molecule type" value="Genomic_DNA"/>
</dbReference>
<dbReference type="InterPro" id="IPR050316">
    <property type="entry name" value="Tyrosinase/Hemocyanin"/>
</dbReference>
<evidence type="ECO:0000256" key="2">
    <source>
        <dbReference type="ARBA" id="ARBA00023008"/>
    </source>
</evidence>
<gene>
    <name evidence="5" type="ORF">VKT23_001192</name>
</gene>
<evidence type="ECO:0000256" key="3">
    <source>
        <dbReference type="SAM" id="SignalP"/>
    </source>
</evidence>
<dbReference type="Proteomes" id="UP001498398">
    <property type="component" value="Unassembled WGS sequence"/>
</dbReference>
<feature type="chain" id="PRO_5045872920" description="Tyrosinase copper-binding domain-containing protein" evidence="3">
    <location>
        <begin position="23"/>
        <end position="381"/>
    </location>
</feature>
<dbReference type="PANTHER" id="PTHR11474">
    <property type="entry name" value="TYROSINASE FAMILY MEMBER"/>
    <property type="match status" value="1"/>
</dbReference>
<evidence type="ECO:0000313" key="5">
    <source>
        <dbReference type="EMBL" id="KAK7473092.1"/>
    </source>
</evidence>
<feature type="signal peptide" evidence="3">
    <location>
        <begin position="1"/>
        <end position="22"/>
    </location>
</feature>
<keyword evidence="3" id="KW-0732">Signal</keyword>
<keyword evidence="6" id="KW-1185">Reference proteome</keyword>
<dbReference type="PRINTS" id="PR00092">
    <property type="entry name" value="TYROSINASE"/>
</dbReference>
<keyword evidence="2" id="KW-0186">Copper</keyword>
<dbReference type="InterPro" id="IPR008922">
    <property type="entry name" value="Di-copper_centre_dom_sf"/>
</dbReference>
<reference evidence="5 6" key="1">
    <citation type="submission" date="2024-01" db="EMBL/GenBank/DDBJ databases">
        <title>A draft genome for the cacao thread blight pathogen Marasmiellus scandens.</title>
        <authorList>
            <person name="Baruah I.K."/>
            <person name="Leung J."/>
            <person name="Bukari Y."/>
            <person name="Amoako-Attah I."/>
            <person name="Meinhardt L.W."/>
            <person name="Bailey B.A."/>
            <person name="Cohen S.P."/>
        </authorList>
    </citation>
    <scope>NUCLEOTIDE SEQUENCE [LARGE SCALE GENOMIC DNA]</scope>
    <source>
        <strain evidence="5 6">GH-19</strain>
    </source>
</reference>
<organism evidence="5 6">
    <name type="scientific">Marasmiellus scandens</name>
    <dbReference type="NCBI Taxonomy" id="2682957"/>
    <lineage>
        <taxon>Eukaryota</taxon>
        <taxon>Fungi</taxon>
        <taxon>Dikarya</taxon>
        <taxon>Basidiomycota</taxon>
        <taxon>Agaricomycotina</taxon>
        <taxon>Agaricomycetes</taxon>
        <taxon>Agaricomycetidae</taxon>
        <taxon>Agaricales</taxon>
        <taxon>Marasmiineae</taxon>
        <taxon>Omphalotaceae</taxon>
        <taxon>Marasmiellus</taxon>
    </lineage>
</organism>
<feature type="domain" description="Tyrosinase copper-binding" evidence="4">
    <location>
        <begin position="98"/>
        <end position="314"/>
    </location>
</feature>
<proteinExistence type="predicted"/>
<dbReference type="SUPFAM" id="SSF48056">
    <property type="entry name" value="Di-copper centre-containing domain"/>
    <property type="match status" value="1"/>
</dbReference>
<sequence length="381" mass="42374">MFSRRFVSVLCAVASYCFGVSAKCTNPAVRKEWRTLSAEQRADWIAAVNVGGQSFVFDCWDSISFELHQCLAKLPHDEALTPFVNPDDIVAINTSSSYYDDIVYIHMDLNHIIHFTGLFYPFHRYYVQKYEDALRDKCGFTGVSPYWNWAQDAPDVYNSPLFTLDKDSASGLGGWGDPSNDFQVPTGGFSDFHLSYPSSHIVRRNFTLQPFIDETDTGFFPNPDLYANATFTQDEVDYMVNNFVGDFVGFQKYMEGFQGAHGAVHFILGGDLGGKCPASFGSDDCGGGPTFSANEPIFWLHHAMVDKVWYDWQNANEANGNSFAGGSVQAVDNVTIYEKYPTGAPPYLTLNSTVHGDGIFEDATVADVISTTDGILCYIYE</sequence>
<name>A0ABR1K7H3_9AGAR</name>
<dbReference type="Gene3D" id="1.10.1280.10">
    <property type="entry name" value="Di-copper center containing domain from catechol oxidase"/>
    <property type="match status" value="1"/>
</dbReference>
<dbReference type="Pfam" id="PF00264">
    <property type="entry name" value="Tyrosinase"/>
    <property type="match status" value="1"/>
</dbReference>
<dbReference type="InterPro" id="IPR002227">
    <property type="entry name" value="Tyrosinase_Cu-bd"/>
</dbReference>
<evidence type="ECO:0000313" key="6">
    <source>
        <dbReference type="Proteomes" id="UP001498398"/>
    </source>
</evidence>
<keyword evidence="1" id="KW-0479">Metal-binding</keyword>
<protein>
    <recommendedName>
        <fullName evidence="4">Tyrosinase copper-binding domain-containing protein</fullName>
    </recommendedName>
</protein>
<evidence type="ECO:0000259" key="4">
    <source>
        <dbReference type="Pfam" id="PF00264"/>
    </source>
</evidence>
<comment type="caution">
    <text evidence="5">The sequence shown here is derived from an EMBL/GenBank/DDBJ whole genome shotgun (WGS) entry which is preliminary data.</text>
</comment>
<dbReference type="PANTHER" id="PTHR11474:SF126">
    <property type="entry name" value="TYROSINASE-LIKE PROTEIN TYR-1-RELATED"/>
    <property type="match status" value="1"/>
</dbReference>
<evidence type="ECO:0000256" key="1">
    <source>
        <dbReference type="ARBA" id="ARBA00022723"/>
    </source>
</evidence>